<sequence length="428" mass="47166">MAPRKIIIDTDPGVDDTLALLLALSAKPEEIELLMISVTYGNVPLSSCLKNAVSLFHVLEKELEWRKSQGRSEGYEAMKACKPILAVGPEHPLEEESLMADYFHGIDGLHGVHAQHPHLSPADTWQKLFQGDTESASDMTRLFTPSSIPSHKELLRLLRENPADSISLLTVGPMTMAAQAAAEDPETFLKLKEVVVMGGAIHVPGNITPAAEFNTYADTVAAARVFALTSAVPASTMPVLPTSLSKLPDYPSSLSRKLRIALFPLDITTPHLLMRDTWDAAVKPHLEKGSPLATWVNHFLSKTFAHIDSLIGPDEIPGLSLHDPLTVWYVLAQDDPAWKMTPKPEDIRIETTGQWTRGMHMVDRRGRKRAEDVIVKEATATEPMTTLTEIPNDEVGWLSSVRGNRVSRCIASPGEMEFAPFMLKRILE</sequence>
<dbReference type="GO" id="GO:0005829">
    <property type="term" value="C:cytosol"/>
    <property type="evidence" value="ECO:0007669"/>
    <property type="project" value="TreeGrafter"/>
</dbReference>
<dbReference type="AlphaFoldDB" id="A0A0F4ZIX7"/>
<dbReference type="GO" id="GO:0006152">
    <property type="term" value="P:purine nucleoside catabolic process"/>
    <property type="evidence" value="ECO:0007669"/>
    <property type="project" value="TreeGrafter"/>
</dbReference>
<comment type="caution">
    <text evidence="5">The sequence shown here is derived from an EMBL/GenBank/DDBJ whole genome shotgun (WGS) entry which is preliminary data.</text>
</comment>
<feature type="domain" description="Inosine/uridine-preferring nucleoside hydrolase" evidence="4">
    <location>
        <begin position="6"/>
        <end position="372"/>
    </location>
</feature>
<gene>
    <name evidence="5" type="ORF">TD95_002008</name>
</gene>
<protein>
    <recommendedName>
        <fullName evidence="4">Inosine/uridine-preferring nucleoside hydrolase domain-containing protein</fullName>
    </recommendedName>
</protein>
<dbReference type="Gene3D" id="3.90.245.10">
    <property type="entry name" value="Ribonucleoside hydrolase-like"/>
    <property type="match status" value="1"/>
</dbReference>
<comment type="similarity">
    <text evidence="1">Belongs to the IUNH family.</text>
</comment>
<dbReference type="Pfam" id="PF01156">
    <property type="entry name" value="IU_nuc_hydro"/>
    <property type="match status" value="1"/>
</dbReference>
<dbReference type="InterPro" id="IPR023186">
    <property type="entry name" value="IUNH"/>
</dbReference>
<keyword evidence="2" id="KW-0378">Hydrolase</keyword>
<proteinExistence type="inferred from homology"/>
<dbReference type="SUPFAM" id="SSF53590">
    <property type="entry name" value="Nucleoside hydrolase"/>
    <property type="match status" value="1"/>
</dbReference>
<evidence type="ECO:0000313" key="6">
    <source>
        <dbReference type="Proteomes" id="UP000033483"/>
    </source>
</evidence>
<dbReference type="PANTHER" id="PTHR12304:SF56">
    <property type="entry name" value="HYDROLASE, PUTATIVE (AFU_ORTHOLOGUE AFUA_1G11790)-RELATED"/>
    <property type="match status" value="1"/>
</dbReference>
<dbReference type="GO" id="GO:0008477">
    <property type="term" value="F:purine nucleosidase activity"/>
    <property type="evidence" value="ECO:0007669"/>
    <property type="project" value="TreeGrafter"/>
</dbReference>
<name>A0A0F4ZIX7_9PEZI</name>
<dbReference type="InterPro" id="IPR036452">
    <property type="entry name" value="Ribo_hydro-like"/>
</dbReference>
<keyword evidence="3" id="KW-0326">Glycosidase</keyword>
<organism evidence="5 6">
    <name type="scientific">Thielaviopsis punctulata</name>
    <dbReference type="NCBI Taxonomy" id="72032"/>
    <lineage>
        <taxon>Eukaryota</taxon>
        <taxon>Fungi</taxon>
        <taxon>Dikarya</taxon>
        <taxon>Ascomycota</taxon>
        <taxon>Pezizomycotina</taxon>
        <taxon>Sordariomycetes</taxon>
        <taxon>Hypocreomycetidae</taxon>
        <taxon>Microascales</taxon>
        <taxon>Ceratocystidaceae</taxon>
        <taxon>Thielaviopsis</taxon>
    </lineage>
</organism>
<evidence type="ECO:0000256" key="1">
    <source>
        <dbReference type="ARBA" id="ARBA00009176"/>
    </source>
</evidence>
<keyword evidence="6" id="KW-1185">Reference proteome</keyword>
<accession>A0A0F4ZIX7</accession>
<dbReference type="InterPro" id="IPR001910">
    <property type="entry name" value="Inosine/uridine_hydrolase_dom"/>
</dbReference>
<evidence type="ECO:0000259" key="4">
    <source>
        <dbReference type="Pfam" id="PF01156"/>
    </source>
</evidence>
<dbReference type="PANTHER" id="PTHR12304">
    <property type="entry name" value="INOSINE-URIDINE PREFERRING NUCLEOSIDE HYDROLASE"/>
    <property type="match status" value="1"/>
</dbReference>
<evidence type="ECO:0000256" key="3">
    <source>
        <dbReference type="ARBA" id="ARBA00023295"/>
    </source>
</evidence>
<dbReference type="OrthoDB" id="5783963at2759"/>
<evidence type="ECO:0000313" key="5">
    <source>
        <dbReference type="EMBL" id="KKA30130.1"/>
    </source>
</evidence>
<evidence type="ECO:0000256" key="2">
    <source>
        <dbReference type="ARBA" id="ARBA00022801"/>
    </source>
</evidence>
<reference evidence="5 6" key="1">
    <citation type="submission" date="2015-03" db="EMBL/GenBank/DDBJ databases">
        <authorList>
            <person name="Radwan O."/>
            <person name="Al-Naeli F.A."/>
            <person name="Rendon G.A."/>
            <person name="Fields C."/>
        </authorList>
    </citation>
    <scope>NUCLEOTIDE SEQUENCE [LARGE SCALE GENOMIC DNA]</scope>
    <source>
        <strain evidence="5">CR-DP1</strain>
    </source>
</reference>
<dbReference type="Proteomes" id="UP000033483">
    <property type="component" value="Unassembled WGS sequence"/>
</dbReference>
<dbReference type="EMBL" id="LAEV01000489">
    <property type="protein sequence ID" value="KKA30130.1"/>
    <property type="molecule type" value="Genomic_DNA"/>
</dbReference>